<dbReference type="AlphaFoldDB" id="A0A399ETH9"/>
<dbReference type="PANTHER" id="PTHR47077:SF1">
    <property type="entry name" value="CATION CHANNEL SPERM-ASSOCIATED PROTEIN 4"/>
    <property type="match status" value="1"/>
</dbReference>
<dbReference type="GO" id="GO:0005245">
    <property type="term" value="F:voltage-gated calcium channel activity"/>
    <property type="evidence" value="ECO:0007669"/>
    <property type="project" value="TreeGrafter"/>
</dbReference>
<comment type="subcellular location">
    <subcellularLocation>
        <location evidence="1">Membrane</location>
        <topology evidence="1">Multi-pass membrane protein</topology>
    </subcellularLocation>
</comment>
<gene>
    <name evidence="7" type="ORF">Mlute_01137</name>
</gene>
<protein>
    <submittedName>
        <fullName evidence="7">Ion transport protein</fullName>
    </submittedName>
</protein>
<evidence type="ECO:0000313" key="7">
    <source>
        <dbReference type="EMBL" id="RIH86820.1"/>
    </source>
</evidence>
<feature type="transmembrane region" description="Helical" evidence="5">
    <location>
        <begin position="106"/>
        <end position="128"/>
    </location>
</feature>
<dbReference type="GO" id="GO:0005227">
    <property type="term" value="F:calcium-activated cation channel activity"/>
    <property type="evidence" value="ECO:0007669"/>
    <property type="project" value="InterPro"/>
</dbReference>
<organism evidence="7 8">
    <name type="scientific">Meiothermus luteus</name>
    <dbReference type="NCBI Taxonomy" id="2026184"/>
    <lineage>
        <taxon>Bacteria</taxon>
        <taxon>Thermotogati</taxon>
        <taxon>Deinococcota</taxon>
        <taxon>Deinococci</taxon>
        <taxon>Thermales</taxon>
        <taxon>Thermaceae</taxon>
        <taxon>Meiothermus</taxon>
    </lineage>
</organism>
<name>A0A399ETH9_9DEIN</name>
<reference evidence="7 8" key="1">
    <citation type="submission" date="2018-08" db="EMBL/GenBank/DDBJ databases">
        <title>Meiothermus luteus KCTC 52599 genome sequencing project.</title>
        <authorList>
            <person name="Da Costa M.S."/>
            <person name="Albuquerque L."/>
            <person name="Raposo P."/>
            <person name="Froufe H.J.C."/>
            <person name="Barroso C.S."/>
            <person name="Egas C."/>
        </authorList>
    </citation>
    <scope>NUCLEOTIDE SEQUENCE [LARGE SCALE GENOMIC DNA]</scope>
    <source>
        <strain evidence="7 8">KCTC 52599</strain>
    </source>
</reference>
<feature type="transmembrane region" description="Helical" evidence="5">
    <location>
        <begin position="164"/>
        <end position="185"/>
    </location>
</feature>
<keyword evidence="2 5" id="KW-0812">Transmembrane</keyword>
<dbReference type="EMBL" id="QWKZ01000028">
    <property type="protein sequence ID" value="RIH86820.1"/>
    <property type="molecule type" value="Genomic_DNA"/>
</dbReference>
<dbReference type="PANTHER" id="PTHR47077">
    <property type="entry name" value="ION_TRANS DOMAIN-CONTAINING PROTEIN"/>
    <property type="match status" value="1"/>
</dbReference>
<dbReference type="Pfam" id="PF00520">
    <property type="entry name" value="Ion_trans"/>
    <property type="match status" value="1"/>
</dbReference>
<evidence type="ECO:0000313" key="8">
    <source>
        <dbReference type="Proteomes" id="UP000265800"/>
    </source>
</evidence>
<dbReference type="Gene3D" id="1.20.120.350">
    <property type="entry name" value="Voltage-gated potassium channels. Chain C"/>
    <property type="match status" value="1"/>
</dbReference>
<dbReference type="OrthoDB" id="5297065at2"/>
<dbReference type="GO" id="GO:0036128">
    <property type="term" value="C:CatSper complex"/>
    <property type="evidence" value="ECO:0007669"/>
    <property type="project" value="InterPro"/>
</dbReference>
<dbReference type="Gene3D" id="1.10.287.70">
    <property type="match status" value="1"/>
</dbReference>
<dbReference type="SUPFAM" id="SSF81324">
    <property type="entry name" value="Voltage-gated potassium channels"/>
    <property type="match status" value="1"/>
</dbReference>
<feature type="domain" description="Ion transport" evidence="6">
    <location>
        <begin position="42"/>
        <end position="275"/>
    </location>
</feature>
<dbReference type="InterPro" id="IPR005821">
    <property type="entry name" value="Ion_trans_dom"/>
</dbReference>
<accession>A0A399ETH9</accession>
<feature type="transmembrane region" description="Helical" evidence="5">
    <location>
        <begin position="240"/>
        <end position="266"/>
    </location>
</feature>
<evidence type="ECO:0000256" key="5">
    <source>
        <dbReference type="SAM" id="Phobius"/>
    </source>
</evidence>
<dbReference type="Proteomes" id="UP000265800">
    <property type="component" value="Unassembled WGS sequence"/>
</dbReference>
<dbReference type="GO" id="GO:0006814">
    <property type="term" value="P:sodium ion transport"/>
    <property type="evidence" value="ECO:0007669"/>
    <property type="project" value="TreeGrafter"/>
</dbReference>
<evidence type="ECO:0000256" key="4">
    <source>
        <dbReference type="ARBA" id="ARBA00023136"/>
    </source>
</evidence>
<dbReference type="InterPro" id="IPR027359">
    <property type="entry name" value="Volt_channel_dom_sf"/>
</dbReference>
<evidence type="ECO:0000259" key="6">
    <source>
        <dbReference type="Pfam" id="PF00520"/>
    </source>
</evidence>
<keyword evidence="8" id="KW-1185">Reference proteome</keyword>
<sequence length="307" mass="33792">MPPTGIRQGAAARASLPGPQTIYTKPVQNTNPLKSLVESAPFNRGVTAAILFAAGLVGLETYPELLEAHGALLKQLNHLVLSLFVVELLLRFAAEWPHPLRFFRGWNLFDLTIVALSLLPGLGEYAVAARLLRLLRVLRLIRTLPELQVILGALLRSIPSIGYVFVLLLLLLYVYAVAGVFLFGANDPFHFGNLHKALLTLFGILTLEGWVEVFRIQYFGCQEFALPQPELCTAPQAQPLAAAVYMLSFVLLGTLIFLNLLVGIVVNSMDEMRKTLHQPPAGSEEAQAAIEERLKEALALLQRLRQG</sequence>
<comment type="caution">
    <text evidence="7">The sequence shown here is derived from an EMBL/GenBank/DDBJ whole genome shotgun (WGS) entry which is preliminary data.</text>
</comment>
<evidence type="ECO:0000256" key="3">
    <source>
        <dbReference type="ARBA" id="ARBA00022989"/>
    </source>
</evidence>
<dbReference type="InterPro" id="IPR028744">
    <property type="entry name" value="CatSper4"/>
</dbReference>
<proteinExistence type="predicted"/>
<keyword evidence="3 5" id="KW-1133">Transmembrane helix</keyword>
<evidence type="ECO:0000256" key="2">
    <source>
        <dbReference type="ARBA" id="ARBA00022692"/>
    </source>
</evidence>
<keyword evidence="4 5" id="KW-0472">Membrane</keyword>
<evidence type="ECO:0000256" key="1">
    <source>
        <dbReference type="ARBA" id="ARBA00004141"/>
    </source>
</evidence>